<gene>
    <name evidence="3" type="ORF">MNBD_GAMMA14-1674</name>
</gene>
<dbReference type="InterPro" id="IPR050595">
    <property type="entry name" value="Bact_response_regulator"/>
</dbReference>
<protein>
    <submittedName>
        <fullName evidence="3">Chemotaxis regulator - transmits chemoreceptor signals to flagellar motor components CheY</fullName>
    </submittedName>
</protein>
<dbReference type="Gene3D" id="3.40.50.2300">
    <property type="match status" value="2"/>
</dbReference>
<dbReference type="Pfam" id="PF00072">
    <property type="entry name" value="Response_reg"/>
    <property type="match status" value="2"/>
</dbReference>
<evidence type="ECO:0000256" key="1">
    <source>
        <dbReference type="ARBA" id="ARBA00022553"/>
    </source>
</evidence>
<dbReference type="InterPro" id="IPR011006">
    <property type="entry name" value="CheY-like_superfamily"/>
</dbReference>
<reference evidence="3" key="1">
    <citation type="submission" date="2018-06" db="EMBL/GenBank/DDBJ databases">
        <authorList>
            <person name="Zhirakovskaya E."/>
        </authorList>
    </citation>
    <scope>NUCLEOTIDE SEQUENCE</scope>
</reference>
<dbReference type="AlphaFoldDB" id="A0A3B0ZM84"/>
<dbReference type="GO" id="GO:0000160">
    <property type="term" value="P:phosphorelay signal transduction system"/>
    <property type="evidence" value="ECO:0007669"/>
    <property type="project" value="UniProtKB-KW"/>
</dbReference>
<evidence type="ECO:0000259" key="2">
    <source>
        <dbReference type="PROSITE" id="PS50110"/>
    </source>
</evidence>
<dbReference type="SUPFAM" id="SSF52172">
    <property type="entry name" value="CheY-like"/>
    <property type="match status" value="2"/>
</dbReference>
<keyword evidence="1" id="KW-0597">Phosphoprotein</keyword>
<organism evidence="3">
    <name type="scientific">hydrothermal vent metagenome</name>
    <dbReference type="NCBI Taxonomy" id="652676"/>
    <lineage>
        <taxon>unclassified sequences</taxon>
        <taxon>metagenomes</taxon>
        <taxon>ecological metagenomes</taxon>
    </lineage>
</organism>
<dbReference type="PANTHER" id="PTHR44591">
    <property type="entry name" value="STRESS RESPONSE REGULATOR PROTEIN 1"/>
    <property type="match status" value="1"/>
</dbReference>
<feature type="domain" description="Response regulatory" evidence="2">
    <location>
        <begin position="146"/>
        <end position="263"/>
    </location>
</feature>
<dbReference type="InterPro" id="IPR001789">
    <property type="entry name" value="Sig_transdc_resp-reg_receiver"/>
</dbReference>
<accession>A0A3B0ZM84</accession>
<dbReference type="EMBL" id="UOFM01000470">
    <property type="protein sequence ID" value="VAW82474.1"/>
    <property type="molecule type" value="Genomic_DNA"/>
</dbReference>
<keyword evidence="3" id="KW-0966">Cell projection</keyword>
<dbReference type="SMART" id="SM00448">
    <property type="entry name" value="REC"/>
    <property type="match status" value="2"/>
</dbReference>
<name>A0A3B0ZM84_9ZZZZ</name>
<keyword evidence="3" id="KW-0675">Receptor</keyword>
<evidence type="ECO:0000313" key="3">
    <source>
        <dbReference type="EMBL" id="VAW82474.1"/>
    </source>
</evidence>
<dbReference type="PROSITE" id="PS50110">
    <property type="entry name" value="RESPONSE_REGULATORY"/>
    <property type="match status" value="2"/>
</dbReference>
<feature type="domain" description="Response regulatory" evidence="2">
    <location>
        <begin position="10"/>
        <end position="127"/>
    </location>
</feature>
<sequence length="264" mass="29500">MSQLSVQQLEVLLVEPSSTQHKIIDGYLTALGAPGVRWAQDGNAALALMTTTIPDLVISTMHLPDMTGTELVQHMRADERLLDVAFMLVSSETSIRYLEPLRQAGVIAMLPKPCSQDQLRTSLFAALEFLEPELLELDHIAPEEMNVLVVDDSFTSRHIIRQMLEKMGVEKISEAENGKQAVEHIEKEFFDLIVTDYNMPEMDGEQLSQFIRKESSQQSVPVLMVTSETDKARLAGVEKSGVSAVFDKPFNVETLRTTIQRLLS</sequence>
<keyword evidence="3" id="KW-0282">Flagellum</keyword>
<dbReference type="PANTHER" id="PTHR44591:SF3">
    <property type="entry name" value="RESPONSE REGULATORY DOMAIN-CONTAINING PROTEIN"/>
    <property type="match status" value="1"/>
</dbReference>
<keyword evidence="3" id="KW-0969">Cilium</keyword>
<proteinExistence type="predicted"/>